<reference evidence="16" key="1">
    <citation type="submission" date="2025-08" db="UniProtKB">
        <authorList>
            <consortium name="RefSeq"/>
        </authorList>
    </citation>
    <scope>IDENTIFICATION</scope>
</reference>
<dbReference type="AlphaFoldDB" id="A0A6P7YXK6"/>
<dbReference type="OrthoDB" id="6252479at2759"/>
<dbReference type="PRINTS" id="PR00205">
    <property type="entry name" value="CADHERIN"/>
</dbReference>
<evidence type="ECO:0000259" key="14">
    <source>
        <dbReference type="PROSITE" id="PS50268"/>
    </source>
</evidence>
<dbReference type="FunFam" id="2.60.40.60:FF:000001">
    <property type="entry name" value="Protocadherin alpha 2"/>
    <property type="match status" value="1"/>
</dbReference>
<dbReference type="PANTHER" id="PTHR24028">
    <property type="entry name" value="CADHERIN-87A"/>
    <property type="match status" value="1"/>
</dbReference>
<dbReference type="CDD" id="cd11304">
    <property type="entry name" value="Cadherin_repeat"/>
    <property type="match status" value="6"/>
</dbReference>
<dbReference type="Gene3D" id="2.60.40.60">
    <property type="entry name" value="Cadherins"/>
    <property type="match status" value="6"/>
</dbReference>
<evidence type="ECO:0000256" key="11">
    <source>
        <dbReference type="ARBA" id="ARBA00023180"/>
    </source>
</evidence>
<dbReference type="KEGG" id="muo:115476837"/>
<keyword evidence="4 13" id="KW-0812">Transmembrane</keyword>
<keyword evidence="7 12" id="KW-0106">Calcium</keyword>
<dbReference type="Pfam" id="PF00028">
    <property type="entry name" value="Cadherin"/>
    <property type="match status" value="5"/>
</dbReference>
<dbReference type="InParanoid" id="A0A6P7YXK6"/>
<evidence type="ECO:0000256" key="1">
    <source>
        <dbReference type="ARBA" id="ARBA00003436"/>
    </source>
</evidence>
<evidence type="ECO:0000256" key="4">
    <source>
        <dbReference type="ARBA" id="ARBA00022692"/>
    </source>
</evidence>
<dbReference type="FunFam" id="2.60.40.60:FF:000004">
    <property type="entry name" value="Protocadherin 1 gamma 2"/>
    <property type="match status" value="1"/>
</dbReference>
<dbReference type="FunCoup" id="A0A6P7YXK6">
    <property type="interactions" value="367"/>
</dbReference>
<dbReference type="PROSITE" id="PS50268">
    <property type="entry name" value="CADHERIN_2"/>
    <property type="match status" value="6"/>
</dbReference>
<dbReference type="SMART" id="SM00112">
    <property type="entry name" value="CA"/>
    <property type="match status" value="6"/>
</dbReference>
<feature type="domain" description="Cadherin" evidence="14">
    <location>
        <begin position="241"/>
        <end position="345"/>
    </location>
</feature>
<dbReference type="GO" id="GO:0005886">
    <property type="term" value="C:plasma membrane"/>
    <property type="evidence" value="ECO:0007669"/>
    <property type="project" value="UniProtKB-SubCell"/>
</dbReference>
<dbReference type="FunFam" id="2.60.40.60:FF:000018">
    <property type="entry name" value="Protocadherin gamma c3"/>
    <property type="match status" value="1"/>
</dbReference>
<proteinExistence type="predicted"/>
<name>A0A6P7YXK6_9AMPH</name>
<feature type="domain" description="Cadherin" evidence="14">
    <location>
        <begin position="451"/>
        <end position="560"/>
    </location>
</feature>
<dbReference type="Pfam" id="PF16492">
    <property type="entry name" value="Cadherin_C_2"/>
    <property type="match status" value="1"/>
</dbReference>
<dbReference type="InterPro" id="IPR020894">
    <property type="entry name" value="Cadherin_CS"/>
</dbReference>
<keyword evidence="3" id="KW-1003">Cell membrane</keyword>
<keyword evidence="15" id="KW-1185">Reference proteome</keyword>
<evidence type="ECO:0000256" key="6">
    <source>
        <dbReference type="ARBA" id="ARBA00022737"/>
    </source>
</evidence>
<dbReference type="FunFam" id="2.60.40.60:FF:000002">
    <property type="entry name" value="Protocadherin alpha 2"/>
    <property type="match status" value="1"/>
</dbReference>
<evidence type="ECO:0000256" key="8">
    <source>
        <dbReference type="ARBA" id="ARBA00022889"/>
    </source>
</evidence>
<keyword evidence="10 13" id="KW-0472">Membrane</keyword>
<evidence type="ECO:0000313" key="16">
    <source>
        <dbReference type="RefSeq" id="XP_030069271.1"/>
    </source>
</evidence>
<evidence type="ECO:0000256" key="12">
    <source>
        <dbReference type="PROSITE-ProRule" id="PRU00043"/>
    </source>
</evidence>
<evidence type="ECO:0000256" key="10">
    <source>
        <dbReference type="ARBA" id="ARBA00023136"/>
    </source>
</evidence>
<keyword evidence="9 13" id="KW-1133">Transmembrane helix</keyword>
<dbReference type="PROSITE" id="PS00232">
    <property type="entry name" value="CADHERIN_1"/>
    <property type="match status" value="3"/>
</dbReference>
<feature type="domain" description="Cadherin" evidence="14">
    <location>
        <begin position="577"/>
        <end position="664"/>
    </location>
</feature>
<dbReference type="FunFam" id="2.60.40.60:FF:000006">
    <property type="entry name" value="Protocadherin alpha 2"/>
    <property type="match status" value="1"/>
</dbReference>
<comment type="function">
    <text evidence="1">Potential calcium-dependent cell-adhesion protein. May be involved in the establishment and maintenance of specific neuronal connections in the brain.</text>
</comment>
<protein>
    <submittedName>
        <fullName evidence="16">Protocadherin gamma-A10-like</fullName>
    </submittedName>
</protein>
<dbReference type="GO" id="GO:0005509">
    <property type="term" value="F:calcium ion binding"/>
    <property type="evidence" value="ECO:0007669"/>
    <property type="project" value="UniProtKB-UniRule"/>
</dbReference>
<feature type="transmembrane region" description="Helical" evidence="13">
    <location>
        <begin position="688"/>
        <end position="712"/>
    </location>
</feature>
<dbReference type="InterPro" id="IPR032455">
    <property type="entry name" value="Cadherin_C"/>
</dbReference>
<feature type="domain" description="Cadherin" evidence="14">
    <location>
        <begin position="346"/>
        <end position="450"/>
    </location>
</feature>
<evidence type="ECO:0000313" key="15">
    <source>
        <dbReference type="Proteomes" id="UP000515156"/>
    </source>
</evidence>
<keyword evidence="11" id="KW-0325">Glycoprotein</keyword>
<feature type="domain" description="Cadherin" evidence="14">
    <location>
        <begin position="72"/>
        <end position="131"/>
    </location>
</feature>
<dbReference type="GO" id="GO:0007156">
    <property type="term" value="P:homophilic cell adhesion via plasma membrane adhesion molecules"/>
    <property type="evidence" value="ECO:0007669"/>
    <property type="project" value="InterPro"/>
</dbReference>
<dbReference type="InterPro" id="IPR013164">
    <property type="entry name" value="Cadherin_N"/>
</dbReference>
<evidence type="ECO:0000256" key="9">
    <source>
        <dbReference type="ARBA" id="ARBA00022989"/>
    </source>
</evidence>
<dbReference type="InterPro" id="IPR050174">
    <property type="entry name" value="Protocadherin/Cadherin-CA"/>
</dbReference>
<evidence type="ECO:0000256" key="2">
    <source>
        <dbReference type="ARBA" id="ARBA00004251"/>
    </source>
</evidence>
<organism evidence="15 16">
    <name type="scientific">Microcaecilia unicolor</name>
    <dbReference type="NCBI Taxonomy" id="1415580"/>
    <lineage>
        <taxon>Eukaryota</taxon>
        <taxon>Metazoa</taxon>
        <taxon>Chordata</taxon>
        <taxon>Craniata</taxon>
        <taxon>Vertebrata</taxon>
        <taxon>Euteleostomi</taxon>
        <taxon>Amphibia</taxon>
        <taxon>Gymnophiona</taxon>
        <taxon>Siphonopidae</taxon>
        <taxon>Microcaecilia</taxon>
    </lineage>
</organism>
<dbReference type="InterPro" id="IPR015919">
    <property type="entry name" value="Cadherin-like_sf"/>
</dbReference>
<feature type="domain" description="Cadherin" evidence="14">
    <location>
        <begin position="132"/>
        <end position="240"/>
    </location>
</feature>
<sequence>MAGVQTVYDFRARVLLCFVMFSVWKMGFGQIRYSVPEEMEVGSSVGNIARDLNIKELPVHGVRIVSRGKPQYFALNLKSGHLCINQKIDREVVCGKIVQCLLNVEILVEDIVKLYAVEIEIQDINDNSPSFPNEKIELEISENTAPGMSFLLQNAQDLDVGVNSLLNYHLSKSKHFTLDIQTGASSLNYAKLVLQESLDREEQAVHHLILTANDGGVPVKSGVAQIRIIVTDANDNAPVFNQTLYKVNVRENLPVGTEVVTISATDRDEGIYSELNYSFTKNTDTDLQIFQLDSKSGKISVIGNLDFEQSELYEIEVNAKDGGGLSARSKVILEVIDVNDNAPEITVTSLYSPLSENSPPGTIVALLNVHDRDSGQNGQVNCFILDKLPFQIKKSFGNYYNLATRSSLDREKISEYNISITAKDNGVNILSTTQTIDLLISDVNDNPPVFERPSYSVYLTENNPTGSSIFCAKATDPDWEQNARITYSMMESYINKVPLSSYISMNSKTGVIYALRSFDYEQIKEIPFQIQGEDGGLPPLSSNVTVTIFVLDKNDNAPEILYPSHPTDSSAGVELAPRSSEPGYLVTKVIAVDADSGQNAWLSYRLLKATDHGLFTVGLHTGEIRTARFFQEKDAVKQTLTILVKDNGHSPLSATVTVTVLVADSVADVLSDLSTLSSSTSTDTDSNLTFYLVIAIAVVSCLFFTVIIVLVVHRIRRWKFLQTYDSSGVNFSTVRPSSQHSGIDGVRAFLQNYSHDVCLTTHSEKGQINFPIGCEANTLTYNQFSETIGSSESGNVLDTCCEKETINQVSFLV</sequence>
<comment type="subcellular location">
    <subcellularLocation>
        <location evidence="2">Cell membrane</location>
        <topology evidence="2">Single-pass type I membrane protein</topology>
    </subcellularLocation>
</comment>
<dbReference type="PANTHER" id="PTHR24028:SF234">
    <property type="entry name" value="PROTOCADHERIN GAMMA-A3"/>
    <property type="match status" value="1"/>
</dbReference>
<dbReference type="Pfam" id="PF08266">
    <property type="entry name" value="Cadherin_2"/>
    <property type="match status" value="1"/>
</dbReference>
<evidence type="ECO:0000256" key="13">
    <source>
        <dbReference type="SAM" id="Phobius"/>
    </source>
</evidence>
<keyword evidence="8" id="KW-0130">Cell adhesion</keyword>
<dbReference type="Proteomes" id="UP000515156">
    <property type="component" value="Chromosome 8"/>
</dbReference>
<evidence type="ECO:0000256" key="7">
    <source>
        <dbReference type="ARBA" id="ARBA00022837"/>
    </source>
</evidence>
<dbReference type="SUPFAM" id="SSF49313">
    <property type="entry name" value="Cadherin-like"/>
    <property type="match status" value="6"/>
</dbReference>
<evidence type="ECO:0000256" key="5">
    <source>
        <dbReference type="ARBA" id="ARBA00022729"/>
    </source>
</evidence>
<gene>
    <name evidence="16" type="primary">LOC115476837</name>
</gene>
<accession>A0A6P7YXK6</accession>
<keyword evidence="6" id="KW-0677">Repeat</keyword>
<keyword evidence="5" id="KW-0732">Signal</keyword>
<dbReference type="InterPro" id="IPR002126">
    <property type="entry name" value="Cadherin-like_dom"/>
</dbReference>
<dbReference type="FunFam" id="2.60.40.60:FF:000129">
    <property type="entry name" value="protocadherin alpha-C2 isoform X1"/>
    <property type="match status" value="1"/>
</dbReference>
<dbReference type="GeneID" id="115476837"/>
<evidence type="ECO:0000256" key="3">
    <source>
        <dbReference type="ARBA" id="ARBA00022475"/>
    </source>
</evidence>
<dbReference type="RefSeq" id="XP_030069271.1">
    <property type="nucleotide sequence ID" value="XM_030213411.1"/>
</dbReference>